<reference evidence="3 4" key="1">
    <citation type="submission" date="2019-11" db="EMBL/GenBank/DDBJ databases">
        <title>Whole genome sequencing identifies a novel species of the genus Arsenicicoccus isolated from human blood.</title>
        <authorList>
            <person name="Jeong J.H."/>
            <person name="Kweon O.J."/>
            <person name="Kim H.R."/>
            <person name="Kim T.-H."/>
            <person name="Ha S.-M."/>
            <person name="Lee M.-K."/>
        </authorList>
    </citation>
    <scope>NUCLEOTIDE SEQUENCE [LARGE SCALE GENOMIC DNA]</scope>
    <source>
        <strain evidence="3 4">MKL-02</strain>
    </source>
</reference>
<dbReference type="GO" id="GO:0006950">
    <property type="term" value="P:response to stress"/>
    <property type="evidence" value="ECO:0007669"/>
    <property type="project" value="UniProtKB-ARBA"/>
</dbReference>
<keyword evidence="4" id="KW-1185">Reference proteome</keyword>
<evidence type="ECO:0000313" key="3">
    <source>
        <dbReference type="EMBL" id="MTB72235.1"/>
    </source>
</evidence>
<dbReference type="RefSeq" id="WP_154593496.1">
    <property type="nucleotide sequence ID" value="NZ_WLVL01000037.1"/>
</dbReference>
<protein>
    <submittedName>
        <fullName evidence="3">Tetratricopeptide repeat protein</fullName>
    </submittedName>
</protein>
<accession>A0A6I3IKN2</accession>
<sequence>MTSQPFSTAAARGAVDLSGLSQPQPTGTRAPAPAPDQGGGARPGSPVVVEATEATIQQIMQQSVSVPSVLLVWSATRGGREVVADFAAVAEASGGRFVLATVDVDANPGLAQALQVQQIPMAVGLLQGQPVPLFVGSQPKDVIQQYVDELLKVAVANGITGRVDVGEQADAEGEVPMSPEHEEAFTALERGDFEGARAAYDKALAKDPKDRDAQVGKAQVDLLERTTGVDLQVARTAAADNPADVEAQLLVADLDVMGGHVEDAFLRLVDLVRTLAGDDRERVRVHLITLFDVVGSEDPRVKKGRTSLMSALF</sequence>
<dbReference type="Proteomes" id="UP000431092">
    <property type="component" value="Unassembled WGS sequence"/>
</dbReference>
<dbReference type="Pfam" id="PF14561">
    <property type="entry name" value="TPR_20"/>
    <property type="match status" value="1"/>
</dbReference>
<dbReference type="SUPFAM" id="SSF48452">
    <property type="entry name" value="TPR-like"/>
    <property type="match status" value="1"/>
</dbReference>
<dbReference type="EMBL" id="WLVL01000037">
    <property type="protein sequence ID" value="MTB72235.1"/>
    <property type="molecule type" value="Genomic_DNA"/>
</dbReference>
<evidence type="ECO:0000256" key="1">
    <source>
        <dbReference type="SAM" id="MobiDB-lite"/>
    </source>
</evidence>
<dbReference type="InterPro" id="IPR011990">
    <property type="entry name" value="TPR-like_helical_dom_sf"/>
</dbReference>
<evidence type="ECO:0000259" key="2">
    <source>
        <dbReference type="Pfam" id="PF00085"/>
    </source>
</evidence>
<dbReference type="Gene3D" id="1.25.40.10">
    <property type="entry name" value="Tetratricopeptide repeat domain"/>
    <property type="match status" value="2"/>
</dbReference>
<proteinExistence type="predicted"/>
<comment type="caution">
    <text evidence="3">The sequence shown here is derived from an EMBL/GenBank/DDBJ whole genome shotgun (WGS) entry which is preliminary data.</text>
</comment>
<name>A0A6I3IKN2_9MICO</name>
<dbReference type="SUPFAM" id="SSF52833">
    <property type="entry name" value="Thioredoxin-like"/>
    <property type="match status" value="1"/>
</dbReference>
<gene>
    <name evidence="3" type="ORF">GGG17_09685</name>
</gene>
<organism evidence="3 4">
    <name type="scientific">Arsenicicoccus cauae</name>
    <dbReference type="NCBI Taxonomy" id="2663847"/>
    <lineage>
        <taxon>Bacteria</taxon>
        <taxon>Bacillati</taxon>
        <taxon>Actinomycetota</taxon>
        <taxon>Actinomycetes</taxon>
        <taxon>Micrococcales</taxon>
        <taxon>Intrasporangiaceae</taxon>
        <taxon>Arsenicicoccus</taxon>
    </lineage>
</organism>
<dbReference type="InterPro" id="IPR013766">
    <property type="entry name" value="Thioredoxin_domain"/>
</dbReference>
<feature type="domain" description="Thioredoxin" evidence="2">
    <location>
        <begin position="80"/>
        <end position="148"/>
    </location>
</feature>
<dbReference type="Gene3D" id="3.40.30.10">
    <property type="entry name" value="Glutaredoxin"/>
    <property type="match status" value="1"/>
</dbReference>
<dbReference type="AlphaFoldDB" id="A0A6I3IKN2"/>
<evidence type="ECO:0000313" key="4">
    <source>
        <dbReference type="Proteomes" id="UP000431092"/>
    </source>
</evidence>
<feature type="region of interest" description="Disordered" evidence="1">
    <location>
        <begin position="1"/>
        <end position="46"/>
    </location>
</feature>
<dbReference type="Pfam" id="PF00085">
    <property type="entry name" value="Thioredoxin"/>
    <property type="match status" value="1"/>
</dbReference>
<dbReference type="InterPro" id="IPR036249">
    <property type="entry name" value="Thioredoxin-like_sf"/>
</dbReference>